<evidence type="ECO:0000259" key="1">
    <source>
        <dbReference type="SMART" id="SM00909"/>
    </source>
</evidence>
<comment type="caution">
    <text evidence="2">The sequence shown here is derived from an EMBL/GenBank/DDBJ whole genome shotgun (WGS) entry which is preliminary data.</text>
</comment>
<organism evidence="2 3">
    <name type="scientific">Zhenhengia yiwuensis</name>
    <dbReference type="NCBI Taxonomy" id="2763666"/>
    <lineage>
        <taxon>Bacteria</taxon>
        <taxon>Bacillati</taxon>
        <taxon>Bacillota</taxon>
        <taxon>Clostridia</taxon>
        <taxon>Lachnospirales</taxon>
        <taxon>Lachnospiraceae</taxon>
        <taxon>Zhenhengia</taxon>
    </lineage>
</organism>
<feature type="domain" description="GerMN" evidence="1">
    <location>
        <begin position="67"/>
        <end position="159"/>
    </location>
</feature>
<feature type="domain" description="GerMN" evidence="1">
    <location>
        <begin position="207"/>
        <end position="295"/>
    </location>
</feature>
<dbReference type="EMBL" id="JACRSY010000020">
    <property type="protein sequence ID" value="MBC8580360.1"/>
    <property type="molecule type" value="Genomic_DNA"/>
</dbReference>
<reference evidence="2" key="1">
    <citation type="submission" date="2020-08" db="EMBL/GenBank/DDBJ databases">
        <title>Genome public.</title>
        <authorList>
            <person name="Liu C."/>
            <person name="Sun Q."/>
        </authorList>
    </citation>
    <scope>NUCLEOTIDE SEQUENCE</scope>
    <source>
        <strain evidence="2">NSJ-12</strain>
    </source>
</reference>
<dbReference type="AlphaFoldDB" id="A0A926EJV7"/>
<gene>
    <name evidence="2" type="ORF">H8718_12560</name>
</gene>
<accession>A0A926EJV7</accession>
<dbReference type="PROSITE" id="PS51257">
    <property type="entry name" value="PROKAR_LIPOPROTEIN"/>
    <property type="match status" value="1"/>
</dbReference>
<evidence type="ECO:0000313" key="3">
    <source>
        <dbReference type="Proteomes" id="UP000655830"/>
    </source>
</evidence>
<dbReference type="RefSeq" id="WP_177669706.1">
    <property type="nucleotide sequence ID" value="NZ_JACRSY010000020.1"/>
</dbReference>
<evidence type="ECO:0000313" key="2">
    <source>
        <dbReference type="EMBL" id="MBC8580360.1"/>
    </source>
</evidence>
<dbReference type="InterPro" id="IPR019606">
    <property type="entry name" value="GerMN"/>
</dbReference>
<keyword evidence="3" id="KW-1185">Reference proteome</keyword>
<dbReference type="Pfam" id="PF10646">
    <property type="entry name" value="Germane"/>
    <property type="match status" value="2"/>
</dbReference>
<name>A0A926EJV7_9FIRM</name>
<dbReference type="SMART" id="SM00909">
    <property type="entry name" value="Germane"/>
    <property type="match status" value="2"/>
</dbReference>
<dbReference type="Proteomes" id="UP000655830">
    <property type="component" value="Unassembled WGS sequence"/>
</dbReference>
<sequence>MNKWIRIPLLLLSLSFLLLGVGCFNGNSSGGDLEKVNLYFYDEHQNALVMEERKLEITADMSNERLMLTVIDALAKGPQTSNQGARPINFNIDQAILKERSAFINFTKDYDKLDTPTQIIHRAMLVYTLTELEFIDKIEFFAGDQPLVNSNGEKIEPVERKDILISVLNPKPPTNSQIITLYFPGPQGDLLYKEPREIRVDNNTPLENYILAELIKGPVTQGLVAPLPIDTKVNAIKTQDGVCQIDLSYDLQVPQLANGLREDIVIYSIVDSLTELSRIKKVIFLKDGKKQTEFTLPIHTGGIFERNEAIIAPTP</sequence>
<protein>
    <submittedName>
        <fullName evidence="2">GerMN domain-containing protein</fullName>
    </submittedName>
</protein>
<proteinExistence type="predicted"/>